<dbReference type="AlphaFoldDB" id="A0A2B4S836"/>
<evidence type="ECO:0000313" key="3">
    <source>
        <dbReference type="Proteomes" id="UP000225706"/>
    </source>
</evidence>
<feature type="region of interest" description="Disordered" evidence="1">
    <location>
        <begin position="341"/>
        <end position="374"/>
    </location>
</feature>
<proteinExistence type="predicted"/>
<dbReference type="Proteomes" id="UP000225706">
    <property type="component" value="Unassembled WGS sequence"/>
</dbReference>
<evidence type="ECO:0000313" key="2">
    <source>
        <dbReference type="EMBL" id="PFX25239.1"/>
    </source>
</evidence>
<dbReference type="EMBL" id="LSMT01000156">
    <property type="protein sequence ID" value="PFX25239.1"/>
    <property type="molecule type" value="Genomic_DNA"/>
</dbReference>
<gene>
    <name evidence="2" type="ORF">AWC38_SpisGene10163</name>
</gene>
<comment type="caution">
    <text evidence="2">The sequence shown here is derived from an EMBL/GenBank/DDBJ whole genome shotgun (WGS) entry which is preliminary data.</text>
</comment>
<dbReference type="PANTHER" id="PTHR47526">
    <property type="entry name" value="ATP-DEPENDENT DNA HELICASE"/>
    <property type="match status" value="1"/>
</dbReference>
<protein>
    <submittedName>
        <fullName evidence="2">Uncharacterized protein</fullName>
    </submittedName>
</protein>
<accession>A0A2B4S836</accession>
<reference evidence="3" key="1">
    <citation type="journal article" date="2017" name="bioRxiv">
        <title>Comparative analysis of the genomes of Stylophora pistillata and Acropora digitifera provides evidence for extensive differences between species of corals.</title>
        <authorList>
            <person name="Voolstra C.R."/>
            <person name="Li Y."/>
            <person name="Liew Y.J."/>
            <person name="Baumgarten S."/>
            <person name="Zoccola D."/>
            <person name="Flot J.-F."/>
            <person name="Tambutte S."/>
            <person name="Allemand D."/>
            <person name="Aranda M."/>
        </authorList>
    </citation>
    <scope>NUCLEOTIDE SEQUENCE [LARGE SCALE GENOMIC DNA]</scope>
</reference>
<dbReference type="PANTHER" id="PTHR47526:SF3">
    <property type="entry name" value="PHD-TYPE DOMAIN-CONTAINING PROTEIN"/>
    <property type="match status" value="1"/>
</dbReference>
<feature type="compositionally biased region" description="Acidic residues" evidence="1">
    <location>
        <begin position="351"/>
        <end position="366"/>
    </location>
</feature>
<keyword evidence="3" id="KW-1185">Reference proteome</keyword>
<name>A0A2B4S836_STYPI</name>
<sequence length="374" mass="41752">MPIEILESWIKERCLQKILVIGVDPASIPAEKFSPKCLPPVEVLDLLSYLVLETSFYTKKQFKAFKSLEAFNQMVSGFVTSVVGKVIAGNLSAVMGTISRLKLREEIVLNHVTLNLIGYHTFTHPSALMRLTASWKNNRSSRPLDGPSSTFIKSTPNGECSRLMVQRGPLCHRYPKLPSHLIGLEERASSAASSAASSLTLEYNDLKAPKVFPSVSVEISPVNFLSPGCSVWGRIAGSEQGIMSNTKNDDRRQTTPSFKYGERNFAMAAKLGHASKSTKNSEQRQPVRTEVNSMLNSRIFCWKKKAPSRNLVCSVKQLWREMPKEMVRNSFLTCGISNELDGTKNNASYEEAQDNDAEEDKMDEEFDMKSEDEP</sequence>
<evidence type="ECO:0000256" key="1">
    <source>
        <dbReference type="SAM" id="MobiDB-lite"/>
    </source>
</evidence>
<organism evidence="2 3">
    <name type="scientific">Stylophora pistillata</name>
    <name type="common">Smooth cauliflower coral</name>
    <dbReference type="NCBI Taxonomy" id="50429"/>
    <lineage>
        <taxon>Eukaryota</taxon>
        <taxon>Metazoa</taxon>
        <taxon>Cnidaria</taxon>
        <taxon>Anthozoa</taxon>
        <taxon>Hexacorallia</taxon>
        <taxon>Scleractinia</taxon>
        <taxon>Astrocoeniina</taxon>
        <taxon>Pocilloporidae</taxon>
        <taxon>Stylophora</taxon>
    </lineage>
</organism>